<organism evidence="15 16">
    <name type="scientific">Peloplasma aerotolerans</name>
    <dbReference type="NCBI Taxonomy" id="3044389"/>
    <lineage>
        <taxon>Bacteria</taxon>
        <taxon>Bacillati</taxon>
        <taxon>Mycoplasmatota</taxon>
        <taxon>Mollicutes</taxon>
        <taxon>Acholeplasmatales</taxon>
        <taxon>Acholeplasmataceae</taxon>
        <taxon>Peloplasma</taxon>
    </lineage>
</organism>
<evidence type="ECO:0000256" key="1">
    <source>
        <dbReference type="ARBA" id="ARBA00000085"/>
    </source>
</evidence>
<gene>
    <name evidence="15" type="ORF">QJ521_06790</name>
</gene>
<dbReference type="GO" id="GO:0005886">
    <property type="term" value="C:plasma membrane"/>
    <property type="evidence" value="ECO:0007669"/>
    <property type="project" value="TreeGrafter"/>
</dbReference>
<dbReference type="PROSITE" id="PS50109">
    <property type="entry name" value="HIS_KIN"/>
    <property type="match status" value="1"/>
</dbReference>
<keyword evidence="12 13" id="KW-0472">Membrane</keyword>
<name>A0AAW6UC89_9MOLU</name>
<evidence type="ECO:0000313" key="15">
    <source>
        <dbReference type="EMBL" id="MDI6453264.1"/>
    </source>
</evidence>
<dbReference type="Pfam" id="PF00512">
    <property type="entry name" value="HisKA"/>
    <property type="match status" value="1"/>
</dbReference>
<dbReference type="InterPro" id="IPR038318">
    <property type="entry name" value="KdpD_sf"/>
</dbReference>
<evidence type="ECO:0000256" key="13">
    <source>
        <dbReference type="SAM" id="Phobius"/>
    </source>
</evidence>
<feature type="domain" description="Histidine kinase" evidence="14">
    <location>
        <begin position="275"/>
        <end position="493"/>
    </location>
</feature>
<keyword evidence="8" id="KW-0418">Kinase</keyword>
<dbReference type="CDD" id="cd00082">
    <property type="entry name" value="HisKA"/>
    <property type="match status" value="1"/>
</dbReference>
<dbReference type="InterPro" id="IPR036890">
    <property type="entry name" value="HATPase_C_sf"/>
</dbReference>
<dbReference type="InterPro" id="IPR003661">
    <property type="entry name" value="HisK_dim/P_dom"/>
</dbReference>
<comment type="caution">
    <text evidence="15">The sequence shown here is derived from an EMBL/GenBank/DDBJ whole genome shotgun (WGS) entry which is preliminary data.</text>
</comment>
<evidence type="ECO:0000313" key="16">
    <source>
        <dbReference type="Proteomes" id="UP001431532"/>
    </source>
</evidence>
<keyword evidence="9 15" id="KW-0067">ATP-binding</keyword>
<sequence length="497" mass="57215">MMLEKESNKYIFLAVVLILSTLLAFAFEQLELRRENILLIYIVSIMLIIVETRKVVFGIISTFLLVTIFNFFFTEPKYTFIIDDANYIVTLIIFMISIIILGTLTTSLQKEIYSSRDNAKKIDLLYQISKELLYANSLEEIVEIELKHLKMNLNRELLFCVSKKMITYGDQEIQIDHMKKEINYSIDNQIICGKDQNKFTELPYVIFPFVSKKDVSGVLIVNTTVDILKKREKEFIQTALLHMLTALEREKISEEQENIRIEMEKERIKSILLRSISHDLRTPLTTLQTGSSFLYDSYELIDDQMKKNLLLDINNETSRLAEFVENVLSMTRLQANQLILHPTYELIEDIFNDLHQRVNNRLNHHELIFQEQNQLDSVYADIPLLIQVLTNLIDNAIHHTNDDSKIIVSYAKSEKDITFIVEDNGGGIPEGHIDHVFEDFVASSDFKKGDKLRGIGLGLSICKAIVDAHGGQIRVENNDNHGATFTFNIPILGGNKS</sequence>
<keyword evidence="11" id="KW-0902">Two-component regulatory system</keyword>
<dbReference type="EC" id="2.7.13.3" evidence="3"/>
<evidence type="ECO:0000256" key="2">
    <source>
        <dbReference type="ARBA" id="ARBA00004141"/>
    </source>
</evidence>
<dbReference type="PRINTS" id="PR00344">
    <property type="entry name" value="BCTRLSENSOR"/>
</dbReference>
<dbReference type="PANTHER" id="PTHR45569">
    <property type="entry name" value="SENSOR PROTEIN KDPD"/>
    <property type="match status" value="1"/>
</dbReference>
<evidence type="ECO:0000256" key="10">
    <source>
        <dbReference type="ARBA" id="ARBA00022989"/>
    </source>
</evidence>
<dbReference type="Gene3D" id="3.30.565.10">
    <property type="entry name" value="Histidine kinase-like ATPase, C-terminal domain"/>
    <property type="match status" value="1"/>
</dbReference>
<evidence type="ECO:0000256" key="4">
    <source>
        <dbReference type="ARBA" id="ARBA00022553"/>
    </source>
</evidence>
<feature type="transmembrane region" description="Helical" evidence="13">
    <location>
        <begin position="55"/>
        <end position="73"/>
    </location>
</feature>
<evidence type="ECO:0000256" key="3">
    <source>
        <dbReference type="ARBA" id="ARBA00012438"/>
    </source>
</evidence>
<dbReference type="GO" id="GO:0000155">
    <property type="term" value="F:phosphorelay sensor kinase activity"/>
    <property type="evidence" value="ECO:0007669"/>
    <property type="project" value="InterPro"/>
</dbReference>
<protein>
    <recommendedName>
        <fullName evidence="3">histidine kinase</fullName>
        <ecNumber evidence="3">2.7.13.3</ecNumber>
    </recommendedName>
</protein>
<evidence type="ECO:0000256" key="7">
    <source>
        <dbReference type="ARBA" id="ARBA00022741"/>
    </source>
</evidence>
<dbReference type="InterPro" id="IPR005467">
    <property type="entry name" value="His_kinase_dom"/>
</dbReference>
<evidence type="ECO:0000256" key="11">
    <source>
        <dbReference type="ARBA" id="ARBA00023012"/>
    </source>
</evidence>
<accession>A0AAW6UC89</accession>
<evidence type="ECO:0000256" key="12">
    <source>
        <dbReference type="ARBA" id="ARBA00023136"/>
    </source>
</evidence>
<feature type="transmembrane region" description="Helical" evidence="13">
    <location>
        <begin position="36"/>
        <end position="50"/>
    </location>
</feature>
<dbReference type="SMART" id="SM00388">
    <property type="entry name" value="HisKA"/>
    <property type="match status" value="1"/>
</dbReference>
<dbReference type="SUPFAM" id="SSF55874">
    <property type="entry name" value="ATPase domain of HSP90 chaperone/DNA topoisomerase II/histidine kinase"/>
    <property type="match status" value="1"/>
</dbReference>
<dbReference type="AlphaFoldDB" id="A0AAW6UC89"/>
<dbReference type="RefSeq" id="WP_282839694.1">
    <property type="nucleotide sequence ID" value="NZ_JASCXW010000022.1"/>
</dbReference>
<dbReference type="EMBL" id="JASCXW010000022">
    <property type="protein sequence ID" value="MDI6453264.1"/>
    <property type="molecule type" value="Genomic_DNA"/>
</dbReference>
<dbReference type="FunFam" id="3.30.565.10:FF:000006">
    <property type="entry name" value="Sensor histidine kinase WalK"/>
    <property type="match status" value="1"/>
</dbReference>
<keyword evidence="7" id="KW-0547">Nucleotide-binding</keyword>
<reference evidence="15" key="1">
    <citation type="submission" date="2023-05" db="EMBL/GenBank/DDBJ databases">
        <title>Mariniplasma microaerophilum sp. nov., a novel anaerobic mollicute isolated from terrestrial mud volcano, Taman Peninsula, Russia.</title>
        <authorList>
            <person name="Khomyakova M.A."/>
            <person name="Merkel A.Y."/>
            <person name="Slobodkin A.I."/>
        </authorList>
    </citation>
    <scope>NUCLEOTIDE SEQUENCE</scope>
    <source>
        <strain evidence="15">M4Ah</strain>
    </source>
</reference>
<dbReference type="GO" id="GO:0005524">
    <property type="term" value="F:ATP binding"/>
    <property type="evidence" value="ECO:0007669"/>
    <property type="project" value="UniProtKB-KW"/>
</dbReference>
<evidence type="ECO:0000256" key="5">
    <source>
        <dbReference type="ARBA" id="ARBA00022679"/>
    </source>
</evidence>
<dbReference type="InterPro" id="IPR003594">
    <property type="entry name" value="HATPase_dom"/>
</dbReference>
<evidence type="ECO:0000259" key="14">
    <source>
        <dbReference type="PROSITE" id="PS50109"/>
    </source>
</evidence>
<feature type="transmembrane region" description="Helical" evidence="13">
    <location>
        <begin position="85"/>
        <end position="106"/>
    </location>
</feature>
<dbReference type="InterPro" id="IPR004358">
    <property type="entry name" value="Sig_transdc_His_kin-like_C"/>
</dbReference>
<keyword evidence="16" id="KW-1185">Reference proteome</keyword>
<dbReference type="InterPro" id="IPR036097">
    <property type="entry name" value="HisK_dim/P_sf"/>
</dbReference>
<comment type="catalytic activity">
    <reaction evidence="1">
        <text>ATP + protein L-histidine = ADP + protein N-phospho-L-histidine.</text>
        <dbReference type="EC" id="2.7.13.3"/>
    </reaction>
</comment>
<proteinExistence type="predicted"/>
<keyword evidence="5" id="KW-0808">Transferase</keyword>
<evidence type="ECO:0000256" key="9">
    <source>
        <dbReference type="ARBA" id="ARBA00022840"/>
    </source>
</evidence>
<dbReference type="Gene3D" id="1.20.120.620">
    <property type="entry name" value="Backbone structure of the membrane domain of e. Coli histidine kinase receptor kdpd"/>
    <property type="match status" value="1"/>
</dbReference>
<evidence type="ECO:0000256" key="8">
    <source>
        <dbReference type="ARBA" id="ARBA00022777"/>
    </source>
</evidence>
<dbReference type="PANTHER" id="PTHR45569:SF1">
    <property type="entry name" value="SENSOR PROTEIN KDPD"/>
    <property type="match status" value="1"/>
</dbReference>
<keyword evidence="4" id="KW-0597">Phosphoprotein</keyword>
<dbReference type="Proteomes" id="UP001431532">
    <property type="component" value="Unassembled WGS sequence"/>
</dbReference>
<dbReference type="Gene3D" id="1.10.287.130">
    <property type="match status" value="1"/>
</dbReference>
<dbReference type="Pfam" id="PF13493">
    <property type="entry name" value="DUF4118"/>
    <property type="match status" value="1"/>
</dbReference>
<dbReference type="InterPro" id="IPR025201">
    <property type="entry name" value="KdpD_TM"/>
</dbReference>
<dbReference type="Pfam" id="PF02518">
    <property type="entry name" value="HATPase_c"/>
    <property type="match status" value="1"/>
</dbReference>
<evidence type="ECO:0000256" key="6">
    <source>
        <dbReference type="ARBA" id="ARBA00022692"/>
    </source>
</evidence>
<dbReference type="InterPro" id="IPR029016">
    <property type="entry name" value="GAF-like_dom_sf"/>
</dbReference>
<dbReference type="Gene3D" id="3.30.450.40">
    <property type="match status" value="1"/>
</dbReference>
<keyword evidence="6 13" id="KW-0812">Transmembrane</keyword>
<keyword evidence="10 13" id="KW-1133">Transmembrane helix</keyword>
<dbReference type="SUPFAM" id="SSF47384">
    <property type="entry name" value="Homodimeric domain of signal transducing histidine kinase"/>
    <property type="match status" value="1"/>
</dbReference>
<comment type="subcellular location">
    <subcellularLocation>
        <location evidence="2">Membrane</location>
        <topology evidence="2">Multi-pass membrane protein</topology>
    </subcellularLocation>
</comment>
<dbReference type="InterPro" id="IPR052023">
    <property type="entry name" value="Histidine_kinase_KdpD"/>
</dbReference>
<dbReference type="CDD" id="cd00075">
    <property type="entry name" value="HATPase"/>
    <property type="match status" value="1"/>
</dbReference>
<dbReference type="SMART" id="SM00387">
    <property type="entry name" value="HATPase_c"/>
    <property type="match status" value="1"/>
</dbReference>